<accession>A0ABV5WMB7</accession>
<feature type="transmembrane region" description="Helical" evidence="7">
    <location>
        <begin position="6"/>
        <end position="26"/>
    </location>
</feature>
<gene>
    <name evidence="9" type="ORF">ACFFMS_25385</name>
</gene>
<sequence>MNIRTKLFIFIPILVILINLVSFFVFQSGKKVQESYNVMIDRVFLYKQISMETQENLRLLSGYIANQDTNSYSSFLRHKGKLQALQASLEKQNRGGNEELILENYSHLISSFLELETATTKKLLEQDFAGYAEQYKEVEKIASFIREDSQNLVDLELSNYQPIFKKIMANTRSMNQLGGILFILTTALSIVFAIWLSRSIVIPIQRLVYIAKQIGKGNLDIAVPVFQAKDEFSILGNMFHEMLENLRTLMGKNMEILEKERLVKELELKALQSQINPHFLFNTLNVISKLAYLEGAEQTSDLTVSTSNLLRYNLRKLDEPVTLRDEIKHAEEYFAIQKARFRDRVQFRLDINEACLEQAIPCLTLQPLLENAFVHGIEGMEAGAIIELSVKEIDDFVFVAIFDNGAGMTEETKEALLTASPVFPTKRRSTGLGTTNVFKRLRLFYEMEEIVDIISKQGEGTSIILKLPIKQGGQGKVCINY</sequence>
<dbReference type="EC" id="2.7.13.3" evidence="9"/>
<evidence type="ECO:0000256" key="3">
    <source>
        <dbReference type="ARBA" id="ARBA00022553"/>
    </source>
</evidence>
<keyword evidence="4 9" id="KW-0808">Transferase</keyword>
<evidence type="ECO:0000313" key="10">
    <source>
        <dbReference type="Proteomes" id="UP001589609"/>
    </source>
</evidence>
<name>A0ABV5WMB7_9BACI</name>
<keyword evidence="3" id="KW-0597">Phosphoprotein</keyword>
<dbReference type="Pfam" id="PF06580">
    <property type="entry name" value="His_kinase"/>
    <property type="match status" value="1"/>
</dbReference>
<dbReference type="Gene3D" id="6.10.340.10">
    <property type="match status" value="1"/>
</dbReference>
<keyword evidence="5 9" id="KW-0418">Kinase</keyword>
<evidence type="ECO:0000256" key="1">
    <source>
        <dbReference type="ARBA" id="ARBA00004651"/>
    </source>
</evidence>
<dbReference type="PANTHER" id="PTHR34220:SF7">
    <property type="entry name" value="SENSOR HISTIDINE KINASE YPDA"/>
    <property type="match status" value="1"/>
</dbReference>
<keyword evidence="7" id="KW-1133">Transmembrane helix</keyword>
<protein>
    <submittedName>
        <fullName evidence="9">Sensor histidine kinase</fullName>
        <ecNumber evidence="9">2.7.13.3</ecNumber>
    </submittedName>
</protein>
<evidence type="ECO:0000313" key="9">
    <source>
        <dbReference type="EMBL" id="MFB9761578.1"/>
    </source>
</evidence>
<dbReference type="InterPro" id="IPR010559">
    <property type="entry name" value="Sig_transdc_His_kin_internal"/>
</dbReference>
<feature type="transmembrane region" description="Helical" evidence="7">
    <location>
        <begin position="177"/>
        <end position="196"/>
    </location>
</feature>
<dbReference type="InterPro" id="IPR036890">
    <property type="entry name" value="HATPase_C_sf"/>
</dbReference>
<evidence type="ECO:0000256" key="4">
    <source>
        <dbReference type="ARBA" id="ARBA00022679"/>
    </source>
</evidence>
<keyword evidence="7" id="KW-0812">Transmembrane</keyword>
<evidence type="ECO:0000256" key="2">
    <source>
        <dbReference type="ARBA" id="ARBA00022475"/>
    </source>
</evidence>
<dbReference type="Proteomes" id="UP001589609">
    <property type="component" value="Unassembled WGS sequence"/>
</dbReference>
<evidence type="ECO:0000259" key="8">
    <source>
        <dbReference type="PROSITE" id="PS50885"/>
    </source>
</evidence>
<dbReference type="EMBL" id="JBHMAF010000194">
    <property type="protein sequence ID" value="MFB9761578.1"/>
    <property type="molecule type" value="Genomic_DNA"/>
</dbReference>
<evidence type="ECO:0000256" key="7">
    <source>
        <dbReference type="SAM" id="Phobius"/>
    </source>
</evidence>
<proteinExistence type="predicted"/>
<dbReference type="PROSITE" id="PS50885">
    <property type="entry name" value="HAMP"/>
    <property type="match status" value="1"/>
</dbReference>
<dbReference type="PANTHER" id="PTHR34220">
    <property type="entry name" value="SENSOR HISTIDINE KINASE YPDA"/>
    <property type="match status" value="1"/>
</dbReference>
<keyword evidence="10" id="KW-1185">Reference proteome</keyword>
<evidence type="ECO:0000256" key="5">
    <source>
        <dbReference type="ARBA" id="ARBA00022777"/>
    </source>
</evidence>
<dbReference type="InterPro" id="IPR003660">
    <property type="entry name" value="HAMP_dom"/>
</dbReference>
<comment type="caution">
    <text evidence="9">The sequence shown here is derived from an EMBL/GenBank/DDBJ whole genome shotgun (WGS) entry which is preliminary data.</text>
</comment>
<dbReference type="RefSeq" id="WP_379951729.1">
    <property type="nucleotide sequence ID" value="NZ_JBHMAF010000194.1"/>
</dbReference>
<keyword evidence="2" id="KW-1003">Cell membrane</keyword>
<evidence type="ECO:0000256" key="6">
    <source>
        <dbReference type="ARBA" id="ARBA00023136"/>
    </source>
</evidence>
<dbReference type="SUPFAM" id="SSF55874">
    <property type="entry name" value="ATPase domain of HSP90 chaperone/DNA topoisomerase II/histidine kinase"/>
    <property type="match status" value="1"/>
</dbReference>
<dbReference type="Gene3D" id="3.30.565.10">
    <property type="entry name" value="Histidine kinase-like ATPase, C-terminal domain"/>
    <property type="match status" value="1"/>
</dbReference>
<dbReference type="Pfam" id="PF00672">
    <property type="entry name" value="HAMP"/>
    <property type="match status" value="1"/>
</dbReference>
<keyword evidence="6 7" id="KW-0472">Membrane</keyword>
<reference evidence="9 10" key="1">
    <citation type="submission" date="2024-09" db="EMBL/GenBank/DDBJ databases">
        <authorList>
            <person name="Sun Q."/>
            <person name="Mori K."/>
        </authorList>
    </citation>
    <scope>NUCLEOTIDE SEQUENCE [LARGE SCALE GENOMIC DNA]</scope>
    <source>
        <strain evidence="9 10">JCM 11201</strain>
    </source>
</reference>
<dbReference type="SUPFAM" id="SSF158472">
    <property type="entry name" value="HAMP domain-like"/>
    <property type="match status" value="1"/>
</dbReference>
<dbReference type="Pfam" id="PF02518">
    <property type="entry name" value="HATPase_c"/>
    <property type="match status" value="1"/>
</dbReference>
<comment type="subcellular location">
    <subcellularLocation>
        <location evidence="1">Cell membrane</location>
        <topology evidence="1">Multi-pass membrane protein</topology>
    </subcellularLocation>
</comment>
<dbReference type="InterPro" id="IPR050640">
    <property type="entry name" value="Bact_2-comp_sensor_kinase"/>
</dbReference>
<dbReference type="CDD" id="cd06225">
    <property type="entry name" value="HAMP"/>
    <property type="match status" value="1"/>
</dbReference>
<dbReference type="InterPro" id="IPR003594">
    <property type="entry name" value="HATPase_dom"/>
</dbReference>
<organism evidence="9 10">
    <name type="scientific">Ectobacillus funiculus</name>
    <dbReference type="NCBI Taxonomy" id="137993"/>
    <lineage>
        <taxon>Bacteria</taxon>
        <taxon>Bacillati</taxon>
        <taxon>Bacillota</taxon>
        <taxon>Bacilli</taxon>
        <taxon>Bacillales</taxon>
        <taxon>Bacillaceae</taxon>
        <taxon>Ectobacillus</taxon>
    </lineage>
</organism>
<feature type="domain" description="HAMP" evidence="8">
    <location>
        <begin position="198"/>
        <end position="251"/>
    </location>
</feature>
<dbReference type="GO" id="GO:0004673">
    <property type="term" value="F:protein histidine kinase activity"/>
    <property type="evidence" value="ECO:0007669"/>
    <property type="project" value="UniProtKB-EC"/>
</dbReference>
<dbReference type="SMART" id="SM00304">
    <property type="entry name" value="HAMP"/>
    <property type="match status" value="1"/>
</dbReference>